<sequence length="252" mass="28490">MVVAHNITILGLVESVKNLSAKIDGIDVNVADKVSEKLDATIQAKVDAKVGLYEKEMMEKIAMLVEDIKNLKEKAYVNIHTDVANSNDHNSIAQEEDDDSSNALSWMIEKKINSQDGLPIQCVVKKEKKTSKAMETKVCKTIDVKKKGKKDEVPLKKVKKEKAIVIPELNDISISSKDWQQHLQWKKSEKAQEESGYGEFSAKFYLKIMVPRNVWPTENYGWLCDSVWLLLRVQSILVVSMMLAKPQFRVGA</sequence>
<gene>
    <name evidence="1" type="ORF">F2Q70_00015978</name>
</gene>
<dbReference type="AlphaFoldDB" id="A0A8S9HTY7"/>
<organism evidence="1">
    <name type="scientific">Brassica cretica</name>
    <name type="common">Mustard</name>
    <dbReference type="NCBI Taxonomy" id="69181"/>
    <lineage>
        <taxon>Eukaryota</taxon>
        <taxon>Viridiplantae</taxon>
        <taxon>Streptophyta</taxon>
        <taxon>Embryophyta</taxon>
        <taxon>Tracheophyta</taxon>
        <taxon>Spermatophyta</taxon>
        <taxon>Magnoliopsida</taxon>
        <taxon>eudicotyledons</taxon>
        <taxon>Gunneridae</taxon>
        <taxon>Pentapetalae</taxon>
        <taxon>rosids</taxon>
        <taxon>malvids</taxon>
        <taxon>Brassicales</taxon>
        <taxon>Brassicaceae</taxon>
        <taxon>Brassiceae</taxon>
        <taxon>Brassica</taxon>
    </lineage>
</organism>
<protein>
    <submittedName>
        <fullName evidence="1">Uncharacterized protein</fullName>
    </submittedName>
</protein>
<accession>A0A8S9HTY7</accession>
<comment type="caution">
    <text evidence="1">The sequence shown here is derived from an EMBL/GenBank/DDBJ whole genome shotgun (WGS) entry which is preliminary data.</text>
</comment>
<dbReference type="EMBL" id="QGKY02001250">
    <property type="protein sequence ID" value="KAF2561725.1"/>
    <property type="molecule type" value="Genomic_DNA"/>
</dbReference>
<reference evidence="1" key="1">
    <citation type="submission" date="2019-12" db="EMBL/GenBank/DDBJ databases">
        <title>Genome sequencing and annotation of Brassica cretica.</title>
        <authorList>
            <person name="Studholme D.J."/>
            <person name="Sarris P.F."/>
        </authorList>
    </citation>
    <scope>NUCLEOTIDE SEQUENCE</scope>
    <source>
        <strain evidence="1">PFS-102/07</strain>
        <tissue evidence="1">Leaf</tissue>
    </source>
</reference>
<evidence type="ECO:0000313" key="1">
    <source>
        <dbReference type="EMBL" id="KAF2561725.1"/>
    </source>
</evidence>
<proteinExistence type="predicted"/>
<name>A0A8S9HTY7_BRACR</name>